<organism evidence="4 5">
    <name type="scientific">Novosphingobium album</name>
    <name type="common">ex Liu et al. 2023</name>
    <dbReference type="NCBI Taxonomy" id="3031130"/>
    <lineage>
        <taxon>Bacteria</taxon>
        <taxon>Pseudomonadati</taxon>
        <taxon>Pseudomonadota</taxon>
        <taxon>Alphaproteobacteria</taxon>
        <taxon>Sphingomonadales</taxon>
        <taxon>Sphingomonadaceae</taxon>
        <taxon>Novosphingobium</taxon>
    </lineage>
</organism>
<name>A0ABT5WWG8_9SPHN</name>
<evidence type="ECO:0000259" key="3">
    <source>
        <dbReference type="PROSITE" id="PS50893"/>
    </source>
</evidence>
<dbReference type="PROSITE" id="PS50893">
    <property type="entry name" value="ABC_TRANSPORTER_2"/>
    <property type="match status" value="2"/>
</dbReference>
<evidence type="ECO:0000313" key="5">
    <source>
        <dbReference type="Proteomes" id="UP001216253"/>
    </source>
</evidence>
<dbReference type="InterPro" id="IPR003439">
    <property type="entry name" value="ABC_transporter-like_ATP-bd"/>
</dbReference>
<dbReference type="EMBL" id="JARESE010000076">
    <property type="protein sequence ID" value="MDE8654237.1"/>
    <property type="molecule type" value="Genomic_DNA"/>
</dbReference>
<gene>
    <name evidence="4" type="ORF">PYV00_21305</name>
</gene>
<reference evidence="4 5" key="1">
    <citation type="submission" date="2023-03" db="EMBL/GenBank/DDBJ databases">
        <title>NovoSphingobium album sp. nov. isolated from polycyclic aromatic hydrocarbons- and heavy-metal polluted soil.</title>
        <authorList>
            <person name="Liu Z."/>
            <person name="Wang K."/>
        </authorList>
    </citation>
    <scope>NUCLEOTIDE SEQUENCE [LARGE SCALE GENOMIC DNA]</scope>
    <source>
        <strain evidence="4 5">H3SJ31-1</strain>
    </source>
</reference>
<accession>A0ABT5WWG8</accession>
<dbReference type="InterPro" id="IPR017871">
    <property type="entry name" value="ABC_transporter-like_CS"/>
</dbReference>
<dbReference type="InterPro" id="IPR027417">
    <property type="entry name" value="P-loop_NTPase"/>
</dbReference>
<dbReference type="Gene3D" id="3.40.50.300">
    <property type="entry name" value="P-loop containing nucleotide triphosphate hydrolases"/>
    <property type="match status" value="2"/>
</dbReference>
<comment type="caution">
    <text evidence="4">The sequence shown here is derived from an EMBL/GenBank/DDBJ whole genome shotgun (WGS) entry which is preliminary data.</text>
</comment>
<dbReference type="CDD" id="cd03230">
    <property type="entry name" value="ABC_DR_subfamily_A"/>
    <property type="match status" value="2"/>
</dbReference>
<dbReference type="PROSITE" id="PS00211">
    <property type="entry name" value="ABC_TRANSPORTER_1"/>
    <property type="match status" value="1"/>
</dbReference>
<dbReference type="InterPro" id="IPR003593">
    <property type="entry name" value="AAA+_ATPase"/>
</dbReference>
<evidence type="ECO:0000313" key="4">
    <source>
        <dbReference type="EMBL" id="MDE8654237.1"/>
    </source>
</evidence>
<proteinExistence type="predicted"/>
<evidence type="ECO:0000256" key="1">
    <source>
        <dbReference type="ARBA" id="ARBA00022741"/>
    </source>
</evidence>
<dbReference type="GO" id="GO:0005524">
    <property type="term" value="F:ATP binding"/>
    <property type="evidence" value="ECO:0007669"/>
    <property type="project" value="UniProtKB-KW"/>
</dbReference>
<dbReference type="Pfam" id="PF00005">
    <property type="entry name" value="ABC_tran"/>
    <property type="match status" value="2"/>
</dbReference>
<keyword evidence="1" id="KW-0547">Nucleotide-binding</keyword>
<dbReference type="SUPFAM" id="SSF52540">
    <property type="entry name" value="P-loop containing nucleoside triphosphate hydrolases"/>
    <property type="match status" value="2"/>
</dbReference>
<dbReference type="Proteomes" id="UP001216253">
    <property type="component" value="Unassembled WGS sequence"/>
</dbReference>
<evidence type="ECO:0000256" key="2">
    <source>
        <dbReference type="ARBA" id="ARBA00022840"/>
    </source>
</evidence>
<feature type="domain" description="ABC transporter" evidence="3">
    <location>
        <begin position="341"/>
        <end position="570"/>
    </location>
</feature>
<protein>
    <submittedName>
        <fullName evidence="4">ATP-binding cassette domain-containing protein</fullName>
    </submittedName>
</protein>
<keyword evidence="2 4" id="KW-0067">ATP-binding</keyword>
<dbReference type="PANTHER" id="PTHR43038:SF3">
    <property type="entry name" value="ABC TRANSPORTER G FAMILY MEMBER 20 ISOFORM X1"/>
    <property type="match status" value="1"/>
</dbReference>
<feature type="domain" description="ABC transporter" evidence="3">
    <location>
        <begin position="20"/>
        <end position="249"/>
    </location>
</feature>
<dbReference type="PANTHER" id="PTHR43038">
    <property type="entry name" value="ATP-BINDING CASSETTE, SUB-FAMILY H, MEMBER 1"/>
    <property type="match status" value="1"/>
</dbReference>
<keyword evidence="5" id="KW-1185">Reference proteome</keyword>
<sequence>MASGSATSDPPNHPNNDVAVVINGVSKHFGSVQALQGLNAQIRFGRLTGLVGPDGAGKTTLMRILTGLLAPNSGHATVAGFDVVDDNDAIHAATGYMPQRFGLYEDLSVMENMRLYAQLRGMDADRNAELFAELLDFTRLAPFTGRLAGKLSGGMKQKLGLACALMARPAVLLLDEPSVGVDPVSRQDLWRMVQALTDEGMAVVWSTAYLDEAERCDSVLLLNEGQLAYDGPPGELTGRLTGRSFRLEQVGDQRRAVLAEALDLDSVGDGVIQGAGVRMVLRPHAGTEQISALADRVDAQLRAAPARFEDAFIDLLGGGPGGTSALAEGLPPVQLESDIAVSCRDLTKRFGDFTATDNVSFEVRKGEIFGLLGPNGAGKSTTFKMLCGLLKPTSGEAHVVGLDLRRATGAVKGQLGYMAQKFSLYGLLSVRQNLEFSAGVYGLEGSVRRARIEEMVEIFGLQPWLSAAPDSLPLGYKQRLALACAVMHRPPVLFLDEPTSGVDPITRREFWTHINGLARKGVTVMVTTHFMDEAEYCDRVAMLYRARLIALDTPDALKRGAASDARPDPTMEDAFIHLVEAEDLADEARSKAAA</sequence>
<dbReference type="SMART" id="SM00382">
    <property type="entry name" value="AAA"/>
    <property type="match status" value="2"/>
</dbReference>
<dbReference type="RefSeq" id="WP_275230359.1">
    <property type="nucleotide sequence ID" value="NZ_JARESE010000076.1"/>
</dbReference>